<protein>
    <submittedName>
        <fullName evidence="1">Uncharacterized protein</fullName>
    </submittedName>
</protein>
<evidence type="ECO:0000313" key="1">
    <source>
        <dbReference type="EMBL" id="AEA13166.1"/>
    </source>
</evidence>
<evidence type="ECO:0000313" key="2">
    <source>
        <dbReference type="Proteomes" id="UP000008138"/>
    </source>
</evidence>
<accession>F2L347</accession>
<dbReference type="eggNOG" id="arCOG14043">
    <property type="taxonomic scope" value="Archaea"/>
</dbReference>
<reference evidence="1 2" key="1">
    <citation type="journal article" date="2011" name="J. Bacteriol.">
        <title>Complete genome sequence of the thermoacidophilic crenarchaeon Thermoproteus uzoniensis 768-20.</title>
        <authorList>
            <person name="Mardanov A.V."/>
            <person name="Gumerov V.M."/>
            <person name="Beletsky A.V."/>
            <person name="Prokofeva M.I."/>
            <person name="Bonch-Osmolovskaya E.A."/>
            <person name="Ravin N.V."/>
            <person name="Skryabin K.G."/>
        </authorList>
    </citation>
    <scope>NUCLEOTIDE SEQUENCE [LARGE SCALE GENOMIC DNA]</scope>
    <source>
        <strain evidence="1 2">768-20</strain>
    </source>
</reference>
<organism evidence="1 2">
    <name type="scientific">Thermoproteus uzoniensis (strain 768-20)</name>
    <dbReference type="NCBI Taxonomy" id="999630"/>
    <lineage>
        <taxon>Archaea</taxon>
        <taxon>Thermoproteota</taxon>
        <taxon>Thermoprotei</taxon>
        <taxon>Thermoproteales</taxon>
        <taxon>Thermoproteaceae</taxon>
        <taxon>Thermoproteus</taxon>
    </lineage>
</organism>
<sequence>MGIEKWKLLRERKKPKQIRLTGGALEALTRLGPVCRALGLCAEASGGNAQAETGDGPP</sequence>
<proteinExistence type="predicted"/>
<dbReference type="OrthoDB" id="381580at2157"/>
<dbReference type="GeneID" id="41583135"/>
<dbReference type="KEGG" id="tuz:TUZN_1700"/>
<dbReference type="RefSeq" id="WP_013680501.1">
    <property type="nucleotide sequence ID" value="NC_015315.1"/>
</dbReference>
<reference key="2">
    <citation type="submission" date="2011-03" db="EMBL/GenBank/DDBJ databases">
        <title>Complete genome sequence of the thermoacidophilic crenarchaeon Thermoproteus uzoniensis 768-20.</title>
        <authorList>
            <person name="Mardanov A.V."/>
            <person name="Gumerov V.M."/>
            <person name="Beletsky A.V."/>
            <person name="Prokofeva M.I."/>
            <person name="Bonch-Osmolovskaya E.A."/>
            <person name="Ravin N.V."/>
            <person name="Skryabin K.G."/>
        </authorList>
    </citation>
    <scope>NUCLEOTIDE SEQUENCE</scope>
    <source>
        <strain>768-20</strain>
    </source>
</reference>
<dbReference type="HOGENOM" id="CLU_210701_0_0_2"/>
<dbReference type="Proteomes" id="UP000008138">
    <property type="component" value="Chromosome"/>
</dbReference>
<dbReference type="STRING" id="999630.TUZN_1700"/>
<gene>
    <name evidence="1" type="ordered locus">TUZN_1700</name>
</gene>
<keyword evidence="2" id="KW-1185">Reference proteome</keyword>
<dbReference type="AlphaFoldDB" id="F2L347"/>
<name>F2L347_THEU7</name>
<dbReference type="EMBL" id="CP002590">
    <property type="protein sequence ID" value="AEA13166.1"/>
    <property type="molecule type" value="Genomic_DNA"/>
</dbReference>